<dbReference type="NCBIfam" id="TIGR02258">
    <property type="entry name" value="2_5_ligase"/>
    <property type="match status" value="1"/>
</dbReference>
<dbReference type="Gene3D" id="3.90.1140.10">
    <property type="entry name" value="Cyclic phosphodiesterase"/>
    <property type="match status" value="1"/>
</dbReference>
<dbReference type="GO" id="GO:0004113">
    <property type="term" value="F:2',3'-cyclic-nucleotide 3'-phosphodiesterase activity"/>
    <property type="evidence" value="ECO:0007669"/>
    <property type="project" value="InterPro"/>
</dbReference>
<dbReference type="HAMAP" id="MF_01940">
    <property type="entry name" value="RNA_CPDase"/>
    <property type="match status" value="1"/>
</dbReference>
<keyword evidence="3" id="KW-0436">Ligase</keyword>
<feature type="active site" description="Proton acceptor" evidence="2">
    <location>
        <position position="128"/>
    </location>
</feature>
<feature type="short sequence motif" description="HXTX 1" evidence="2">
    <location>
        <begin position="40"/>
        <end position="43"/>
    </location>
</feature>
<dbReference type="AlphaFoldDB" id="A0A0G1EGV8"/>
<protein>
    <recommendedName>
        <fullName evidence="2">RNA 2',3'-cyclic phosphodiesterase</fullName>
        <shortName evidence="2">RNA 2',3'-CPDase</shortName>
        <ecNumber evidence="2">3.1.4.58</ecNumber>
    </recommendedName>
</protein>
<comment type="function">
    <text evidence="2">Hydrolyzes RNA 2',3'-cyclic phosphodiester to an RNA 2'-phosphomonoester.</text>
</comment>
<evidence type="ECO:0000256" key="2">
    <source>
        <dbReference type="HAMAP-Rule" id="MF_01940"/>
    </source>
</evidence>
<keyword evidence="1 2" id="KW-0378">Hydrolase</keyword>
<accession>A0A0G1EGV8</accession>
<comment type="similarity">
    <text evidence="2">Belongs to the 2H phosphoesterase superfamily. ThpR family.</text>
</comment>
<dbReference type="EMBL" id="LCFA01000011">
    <property type="protein sequence ID" value="KKS82276.1"/>
    <property type="molecule type" value="Genomic_DNA"/>
</dbReference>
<reference evidence="3 4" key="1">
    <citation type="journal article" date="2015" name="Nature">
        <title>rRNA introns, odd ribosomes, and small enigmatic genomes across a large radiation of phyla.</title>
        <authorList>
            <person name="Brown C.T."/>
            <person name="Hug L.A."/>
            <person name="Thomas B.C."/>
            <person name="Sharon I."/>
            <person name="Castelle C.J."/>
            <person name="Singh A."/>
            <person name="Wilkins M.J."/>
            <person name="Williams K.H."/>
            <person name="Banfield J.F."/>
        </authorList>
    </citation>
    <scope>NUCLEOTIDE SEQUENCE [LARGE SCALE GENOMIC DNA]</scope>
</reference>
<dbReference type="Pfam" id="PF13563">
    <property type="entry name" value="2_5_RNA_ligase2"/>
    <property type="match status" value="1"/>
</dbReference>
<dbReference type="GO" id="GO:0016874">
    <property type="term" value="F:ligase activity"/>
    <property type="evidence" value="ECO:0007669"/>
    <property type="project" value="UniProtKB-KW"/>
</dbReference>
<dbReference type="Proteomes" id="UP000034810">
    <property type="component" value="Unassembled WGS sequence"/>
</dbReference>
<dbReference type="GO" id="GO:0008664">
    <property type="term" value="F:RNA 2',3'-cyclic 3'-phosphodiesterase activity"/>
    <property type="evidence" value="ECO:0007669"/>
    <property type="project" value="UniProtKB-EC"/>
</dbReference>
<evidence type="ECO:0000313" key="4">
    <source>
        <dbReference type="Proteomes" id="UP000034810"/>
    </source>
</evidence>
<comment type="catalytic activity">
    <reaction evidence="2">
        <text>a 3'-end 2',3'-cyclophospho-ribonucleotide-RNA + H2O = a 3'-end 2'-phospho-ribonucleotide-RNA + H(+)</text>
        <dbReference type="Rhea" id="RHEA:11828"/>
        <dbReference type="Rhea" id="RHEA-COMP:10464"/>
        <dbReference type="Rhea" id="RHEA-COMP:17353"/>
        <dbReference type="ChEBI" id="CHEBI:15377"/>
        <dbReference type="ChEBI" id="CHEBI:15378"/>
        <dbReference type="ChEBI" id="CHEBI:83064"/>
        <dbReference type="ChEBI" id="CHEBI:173113"/>
        <dbReference type="EC" id="3.1.4.58"/>
    </reaction>
</comment>
<dbReference type="SUPFAM" id="SSF55144">
    <property type="entry name" value="LigT-like"/>
    <property type="match status" value="1"/>
</dbReference>
<dbReference type="PANTHER" id="PTHR35561:SF1">
    <property type="entry name" value="RNA 2',3'-CYCLIC PHOSPHODIESTERASE"/>
    <property type="match status" value="1"/>
</dbReference>
<dbReference type="InterPro" id="IPR009097">
    <property type="entry name" value="Cyclic_Pdiesterase"/>
</dbReference>
<gene>
    <name evidence="3" type="ORF">UV58_C0011G0030</name>
</gene>
<name>A0A0G1EGV8_9BACT</name>
<organism evidence="3 4">
    <name type="scientific">Candidatus Wolfebacteria bacterium GW2011_GWC1_43_10</name>
    <dbReference type="NCBI Taxonomy" id="1619011"/>
    <lineage>
        <taxon>Bacteria</taxon>
        <taxon>Candidatus Wolfeibacteriota</taxon>
    </lineage>
</organism>
<sequence>MRLFIAIDLPDEAKDEIWRLFSYAKDTLEFARFTERGNIHITLAFLGEQKDISLPIIERCIENTVSEFKEQEIKITQAVIGPSENIPRMIWLDIDKQSSELLKRISDRLGRELENQSIYFDRKEFNGHITLARFNDRWQEKFKNTGDERQKREMLNTIKESFSPLEIGFTAKEITLFQSTLTKDGPIYQKIFESVFKK</sequence>
<feature type="short sequence motif" description="HXTX 2" evidence="2">
    <location>
        <begin position="128"/>
        <end position="131"/>
    </location>
</feature>
<feature type="active site" description="Proton donor" evidence="2">
    <location>
        <position position="40"/>
    </location>
</feature>
<proteinExistence type="inferred from homology"/>
<dbReference type="EC" id="3.1.4.58" evidence="2"/>
<evidence type="ECO:0000313" key="3">
    <source>
        <dbReference type="EMBL" id="KKS82276.1"/>
    </source>
</evidence>
<comment type="caution">
    <text evidence="3">The sequence shown here is derived from an EMBL/GenBank/DDBJ whole genome shotgun (WGS) entry which is preliminary data.</text>
</comment>
<dbReference type="InterPro" id="IPR004175">
    <property type="entry name" value="RNA_CPDase"/>
</dbReference>
<dbReference type="PANTHER" id="PTHR35561">
    <property type="entry name" value="RNA 2',3'-CYCLIC PHOSPHODIESTERASE"/>
    <property type="match status" value="1"/>
</dbReference>
<evidence type="ECO:0000256" key="1">
    <source>
        <dbReference type="ARBA" id="ARBA00022801"/>
    </source>
</evidence>